<keyword evidence="1" id="KW-0677">Repeat</keyword>
<keyword evidence="4" id="KW-1185">Reference proteome</keyword>
<evidence type="ECO:0000259" key="3">
    <source>
        <dbReference type="Pfam" id="PF18972"/>
    </source>
</evidence>
<dbReference type="Gene3D" id="1.25.40.10">
    <property type="entry name" value="Tetratricopeptide repeat domain"/>
    <property type="match status" value="1"/>
</dbReference>
<dbReference type="GO" id="GO:0051879">
    <property type="term" value="F:Hsp90 protein binding"/>
    <property type="evidence" value="ECO:0007669"/>
    <property type="project" value="InterPro"/>
</dbReference>
<dbReference type="GO" id="GO:0005634">
    <property type="term" value="C:nucleus"/>
    <property type="evidence" value="ECO:0007669"/>
    <property type="project" value="TreeGrafter"/>
</dbReference>
<reference evidence="5" key="1">
    <citation type="submission" date="2025-08" db="UniProtKB">
        <authorList>
            <consortium name="RefSeq"/>
        </authorList>
    </citation>
    <scope>IDENTIFICATION</scope>
    <source>
        <strain evidence="5">15085-1641.00</strain>
        <tissue evidence="5">Whole body</tissue>
    </source>
</reference>
<evidence type="ECO:0000313" key="4">
    <source>
        <dbReference type="Proteomes" id="UP000504633"/>
    </source>
</evidence>
<evidence type="ECO:0000313" key="5">
    <source>
        <dbReference type="RefSeq" id="XP_023167466.2"/>
    </source>
</evidence>
<dbReference type="RefSeq" id="XP_023167466.2">
    <property type="nucleotide sequence ID" value="XM_023311698.2"/>
</dbReference>
<dbReference type="KEGG" id="dhe:111597137"/>
<proteinExistence type="predicted"/>
<gene>
    <name evidence="5" type="primary">LOC111597137</name>
</gene>
<evidence type="ECO:0000256" key="1">
    <source>
        <dbReference type="ARBA" id="ARBA00022737"/>
    </source>
</evidence>
<dbReference type="OMA" id="WRAAQCA"/>
<dbReference type="GO" id="GO:0030544">
    <property type="term" value="F:Hsp70 protein binding"/>
    <property type="evidence" value="ECO:0007669"/>
    <property type="project" value="TreeGrafter"/>
</dbReference>
<dbReference type="CDD" id="cd21380">
    <property type="entry name" value="CTWD_Cns1"/>
    <property type="match status" value="1"/>
</dbReference>
<dbReference type="CTD" id="35565"/>
<dbReference type="OrthoDB" id="420195at2759"/>
<dbReference type="GO" id="GO:0005829">
    <property type="term" value="C:cytosol"/>
    <property type="evidence" value="ECO:0007669"/>
    <property type="project" value="TreeGrafter"/>
</dbReference>
<organism evidence="4 5">
    <name type="scientific">Drosophila hydei</name>
    <name type="common">Fruit fly</name>
    <dbReference type="NCBI Taxonomy" id="7224"/>
    <lineage>
        <taxon>Eukaryota</taxon>
        <taxon>Metazoa</taxon>
        <taxon>Ecdysozoa</taxon>
        <taxon>Arthropoda</taxon>
        <taxon>Hexapoda</taxon>
        <taxon>Insecta</taxon>
        <taxon>Pterygota</taxon>
        <taxon>Neoptera</taxon>
        <taxon>Endopterygota</taxon>
        <taxon>Diptera</taxon>
        <taxon>Brachycera</taxon>
        <taxon>Muscomorpha</taxon>
        <taxon>Ephydroidea</taxon>
        <taxon>Drosophilidae</taxon>
        <taxon>Drosophila</taxon>
    </lineage>
</organism>
<dbReference type="SUPFAM" id="SSF48452">
    <property type="entry name" value="TPR-like"/>
    <property type="match status" value="1"/>
</dbReference>
<dbReference type="InterPro" id="IPR011990">
    <property type="entry name" value="TPR-like_helical_dom_sf"/>
</dbReference>
<dbReference type="GO" id="GO:0006457">
    <property type="term" value="P:protein folding"/>
    <property type="evidence" value="ECO:0007669"/>
    <property type="project" value="TreeGrafter"/>
</dbReference>
<dbReference type="Proteomes" id="UP000504633">
    <property type="component" value="Unplaced"/>
</dbReference>
<accession>A0A6J1LUD8</accession>
<evidence type="ECO:0000256" key="2">
    <source>
        <dbReference type="ARBA" id="ARBA00022803"/>
    </source>
</evidence>
<dbReference type="GeneID" id="111597137"/>
<dbReference type="AlphaFoldDB" id="A0A6J1LUD8"/>
<name>A0A6J1LUD8_DROHY</name>
<protein>
    <submittedName>
        <fullName evidence="5">Tetratricopeptide repeat protein 4</fullName>
    </submittedName>
</protein>
<dbReference type="InterPro" id="IPR044059">
    <property type="entry name" value="Csn1/TTC4_wheel"/>
</dbReference>
<sequence length="397" mass="46822">MENLATKKNWTDEERLELAAQLDAQLDEFIDGLEKKRYEEGWPEDRWQEEMDKHPFFMKKTPQPGDEVHPMFEGLQKLKYDPEENTLEELALNYKEDGNFYMKHKKFRMAVYSFTEAIKTKCENQDVMGVLYNNRSAAHFFIKNYRSALSDAQRALFYKPDYTKARWRAAQCAHELDKFDVCTKLCEELLEVDIDHKDAKALLHKNKMKKLDVERNQRKEAAETKRNLARFQKLRAALEQRAIKFDDQPINKRANITEQLLVPKFLPLEDYPVHLDADDNSTLIWPAAFSYPEFLLSDFQQQLPETATMKDCLNTLFAEPLPCDRTLSYRPDNVNVYYENRKAACVHKVDPEKTLREIINEKGFFVSGGALLFYVVTKNTRTEQEFIHQQRRPMVYS</sequence>
<dbReference type="Pfam" id="PF18972">
    <property type="entry name" value="Wheel"/>
    <property type="match status" value="1"/>
</dbReference>
<keyword evidence="2" id="KW-0802">TPR repeat</keyword>
<feature type="domain" description="Cns1/TTC4 wheel" evidence="3">
    <location>
        <begin position="278"/>
        <end position="388"/>
    </location>
</feature>
<dbReference type="PANTHER" id="PTHR46035:SF1">
    <property type="entry name" value="TETRATRICOPEPTIDE REPEAT PROTEIN 4"/>
    <property type="match status" value="1"/>
</dbReference>
<dbReference type="PANTHER" id="PTHR46035">
    <property type="entry name" value="TETRATRICOPEPTIDE REPEAT PROTEIN 4"/>
    <property type="match status" value="1"/>
</dbReference>